<dbReference type="Proteomes" id="UP000053864">
    <property type="component" value="Unassembled WGS sequence"/>
</dbReference>
<name>W2HQF7_PHYNI</name>
<feature type="non-terminal residue" evidence="1">
    <location>
        <position position="1"/>
    </location>
</feature>
<protein>
    <submittedName>
        <fullName evidence="1">Uncharacterized protein</fullName>
    </submittedName>
</protein>
<reference evidence="1" key="1">
    <citation type="submission" date="2013-11" db="EMBL/GenBank/DDBJ databases">
        <title>The Genome Sequence of Phytophthora parasitica CJ05E6.</title>
        <authorList>
            <consortium name="The Broad Institute Genomics Platform"/>
            <person name="Russ C."/>
            <person name="Tyler B."/>
            <person name="Panabieres F."/>
            <person name="Shan W."/>
            <person name="Tripathy S."/>
            <person name="Grunwald N."/>
            <person name="Machado M."/>
            <person name="Johnson C.S."/>
            <person name="Arredondo F."/>
            <person name="Hong C."/>
            <person name="Coffey M."/>
            <person name="Young S.K."/>
            <person name="Zeng Q."/>
            <person name="Gargeya S."/>
            <person name="Fitzgerald M."/>
            <person name="Abouelleil A."/>
            <person name="Alvarado L."/>
            <person name="Chapman S.B."/>
            <person name="Gainer-Dewar J."/>
            <person name="Goldberg J."/>
            <person name="Griggs A."/>
            <person name="Gujja S."/>
            <person name="Hansen M."/>
            <person name="Howarth C."/>
            <person name="Imamovic A."/>
            <person name="Ireland A."/>
            <person name="Larimer J."/>
            <person name="McCowan C."/>
            <person name="Murphy C."/>
            <person name="Pearson M."/>
            <person name="Poon T.W."/>
            <person name="Priest M."/>
            <person name="Roberts A."/>
            <person name="Saif S."/>
            <person name="Shea T."/>
            <person name="Sykes S."/>
            <person name="Wortman J."/>
            <person name="Nusbaum C."/>
            <person name="Birren B."/>
        </authorList>
    </citation>
    <scope>NUCLEOTIDE SEQUENCE [LARGE SCALE GENOMIC DNA]</scope>
    <source>
        <strain evidence="1">CJ05E6</strain>
    </source>
</reference>
<gene>
    <name evidence="1" type="ORF">L916_21778</name>
</gene>
<dbReference type="AlphaFoldDB" id="W2HQF7"/>
<accession>W2HQF7</accession>
<dbReference type="EMBL" id="KI676998">
    <property type="protein sequence ID" value="ETL24209.1"/>
    <property type="molecule type" value="Genomic_DNA"/>
</dbReference>
<sequence length="31" mass="3773">AKPQKEIYLNIPRGQHRYYCQDNPDCESHRL</sequence>
<organism evidence="1">
    <name type="scientific">Phytophthora nicotianae</name>
    <name type="common">Potato buckeye rot agent</name>
    <name type="synonym">Phytophthora parasitica</name>
    <dbReference type="NCBI Taxonomy" id="4792"/>
    <lineage>
        <taxon>Eukaryota</taxon>
        <taxon>Sar</taxon>
        <taxon>Stramenopiles</taxon>
        <taxon>Oomycota</taxon>
        <taxon>Peronosporomycetes</taxon>
        <taxon>Peronosporales</taxon>
        <taxon>Peronosporaceae</taxon>
        <taxon>Phytophthora</taxon>
    </lineage>
</organism>
<proteinExistence type="predicted"/>
<evidence type="ECO:0000313" key="1">
    <source>
        <dbReference type="EMBL" id="ETL24209.1"/>
    </source>
</evidence>
<feature type="non-terminal residue" evidence="1">
    <location>
        <position position="31"/>
    </location>
</feature>